<dbReference type="PIRSF" id="PIRSF012535">
    <property type="entry name" value="UCP012535"/>
    <property type="match status" value="1"/>
</dbReference>
<dbReference type="RefSeq" id="WP_380655097.1">
    <property type="nucleotide sequence ID" value="NZ_JBHRVQ010000001.1"/>
</dbReference>
<dbReference type="InterPro" id="IPR055399">
    <property type="entry name" value="CC_BshC"/>
</dbReference>
<gene>
    <name evidence="2 5" type="primary">bshC</name>
    <name evidence="5" type="ORF">ACFOEO_10035</name>
</gene>
<organism evidence="5 6">
    <name type="scientific">Salinicoccus sesuvii</name>
    <dbReference type="NCBI Taxonomy" id="868281"/>
    <lineage>
        <taxon>Bacteria</taxon>
        <taxon>Bacillati</taxon>
        <taxon>Bacillota</taxon>
        <taxon>Bacilli</taxon>
        <taxon>Bacillales</taxon>
        <taxon>Staphylococcaceae</taxon>
        <taxon>Salinicoccus</taxon>
    </lineage>
</organism>
<accession>A0ABV7N752</accession>
<evidence type="ECO:0000259" key="4">
    <source>
        <dbReference type="Pfam" id="PF24850"/>
    </source>
</evidence>
<dbReference type="NCBIfam" id="TIGR03998">
    <property type="entry name" value="thiol_BshC"/>
    <property type="match status" value="1"/>
</dbReference>
<comment type="function">
    <text evidence="2">Involved in bacillithiol (BSH) biosynthesis. May catalyze the last step of the pathway, the addition of cysteine to glucosamine malate (GlcN-Mal) to generate BSH.</text>
</comment>
<dbReference type="InterPro" id="IPR011199">
    <property type="entry name" value="Bacillithiol_biosynth_BshC"/>
</dbReference>
<reference evidence="6" key="1">
    <citation type="journal article" date="2019" name="Int. J. Syst. Evol. Microbiol.">
        <title>The Global Catalogue of Microorganisms (GCM) 10K type strain sequencing project: providing services to taxonomists for standard genome sequencing and annotation.</title>
        <authorList>
            <consortium name="The Broad Institute Genomics Platform"/>
            <consortium name="The Broad Institute Genome Sequencing Center for Infectious Disease"/>
            <person name="Wu L."/>
            <person name="Ma J."/>
        </authorList>
    </citation>
    <scope>NUCLEOTIDE SEQUENCE [LARGE SCALE GENOMIC DNA]</scope>
    <source>
        <strain evidence="6">CCM 7756</strain>
    </source>
</reference>
<dbReference type="Proteomes" id="UP001595637">
    <property type="component" value="Unassembled WGS sequence"/>
</dbReference>
<name>A0ABV7N752_9STAP</name>
<sequence length="526" mass="61375">MEIECLDFGQDEFLNNFNNKDQKTMQFYDHLSYDEESIKKVLDRPVHEHTEKLASIIQDDMERYGLSDAQRENIEKLRKGNRVVIGGQQAGLFMSPSYIMHKIITLMVLTREIKTEHAYEAVPVFWVAGEDHDFEEVNHTYVYDKRHRRRRKISYKPNLSVPMSLGFYKYDSAEMEKTLLRIIEACGDSGLLHHKKNHIIDMIHQYEYWTELFHALVHDVFKDEGLLIFNAHSEAVREFEIPMFERMIHRHEKIDQSFRDGQKRFNETLGLSPMIETETNVHLFTGSEGNRTLLGSGNGIFETDRGQADKEELMEMLGETPETFSNNVVTRPLMQEMLFNTLIFTGGGAEVKYWGELHEVFETMDVSMPIVLKRMEIIHEDMRLGKLLGKYGLEVSKNLHADVEEKKEMLLADATDQEFLNEVDDIGADLKKNYEKLSATTGREQYQHLIEANLKVHRKQLDYLKRRYQLEVKKTLRGKINDLEETAERVVPGGVLQERVYHPWMFPTVDLSILSYTTKLTVIKGV</sequence>
<feature type="domain" description="Bacillithiol biosynthesis BshC N-terminal Rossmann-like" evidence="3">
    <location>
        <begin position="1"/>
        <end position="375"/>
    </location>
</feature>
<evidence type="ECO:0000313" key="5">
    <source>
        <dbReference type="EMBL" id="MFC3388911.1"/>
    </source>
</evidence>
<evidence type="ECO:0000259" key="3">
    <source>
        <dbReference type="Pfam" id="PF10079"/>
    </source>
</evidence>
<dbReference type="Pfam" id="PF24850">
    <property type="entry name" value="CC_BshC"/>
    <property type="match status" value="1"/>
</dbReference>
<evidence type="ECO:0000256" key="1">
    <source>
        <dbReference type="ARBA" id="ARBA00022598"/>
    </source>
</evidence>
<dbReference type="HAMAP" id="MF_01867">
    <property type="entry name" value="BshC"/>
    <property type="match status" value="1"/>
</dbReference>
<comment type="caution">
    <text evidence="5">The sequence shown here is derived from an EMBL/GenBank/DDBJ whole genome shotgun (WGS) entry which is preliminary data.</text>
</comment>
<dbReference type="EC" id="6.-.-.-" evidence="2"/>
<evidence type="ECO:0000256" key="2">
    <source>
        <dbReference type="HAMAP-Rule" id="MF_01867"/>
    </source>
</evidence>
<keyword evidence="1 2" id="KW-0436">Ligase</keyword>
<feature type="domain" description="Bacillithiol biosynthesis BshC C-terminal coiled-coil" evidence="4">
    <location>
        <begin position="386"/>
        <end position="506"/>
    </location>
</feature>
<dbReference type="EMBL" id="JBHRVQ010000001">
    <property type="protein sequence ID" value="MFC3388911.1"/>
    <property type="molecule type" value="Genomic_DNA"/>
</dbReference>
<keyword evidence="6" id="KW-1185">Reference proteome</keyword>
<dbReference type="InterPro" id="IPR055398">
    <property type="entry name" value="Rossmann-like_BshC"/>
</dbReference>
<comment type="similarity">
    <text evidence="2">Belongs to the BshC family.</text>
</comment>
<evidence type="ECO:0000313" key="6">
    <source>
        <dbReference type="Proteomes" id="UP001595637"/>
    </source>
</evidence>
<protein>
    <recommendedName>
        <fullName evidence="2">Putative cysteine ligase BshC</fullName>
        <ecNumber evidence="2">6.-.-.-</ecNumber>
    </recommendedName>
</protein>
<dbReference type="Pfam" id="PF10079">
    <property type="entry name" value="Rossmann-like_BshC"/>
    <property type="match status" value="1"/>
</dbReference>
<proteinExistence type="inferred from homology"/>